<dbReference type="EMBL" id="MDYQ01000018">
    <property type="protein sequence ID" value="PRP87689.1"/>
    <property type="molecule type" value="Genomic_DNA"/>
</dbReference>
<gene>
    <name evidence="1" type="ORF">PROFUN_02389</name>
</gene>
<reference evidence="1 2" key="1">
    <citation type="journal article" date="2018" name="Genome Biol. Evol.">
        <title>Multiple Roots of Fruiting Body Formation in Amoebozoa.</title>
        <authorList>
            <person name="Hillmann F."/>
            <person name="Forbes G."/>
            <person name="Novohradska S."/>
            <person name="Ferling I."/>
            <person name="Riege K."/>
            <person name="Groth M."/>
            <person name="Westermann M."/>
            <person name="Marz M."/>
            <person name="Spaller T."/>
            <person name="Winckler T."/>
            <person name="Schaap P."/>
            <person name="Glockner G."/>
        </authorList>
    </citation>
    <scope>NUCLEOTIDE SEQUENCE [LARGE SCALE GENOMIC DNA]</scope>
    <source>
        <strain evidence="1 2">Jena</strain>
    </source>
</reference>
<keyword evidence="2" id="KW-1185">Reference proteome</keyword>
<accession>A0A2P6NUP4</accession>
<dbReference type="AlphaFoldDB" id="A0A2P6NUP4"/>
<name>A0A2P6NUP4_9EUKA</name>
<sequence>MKEISVTYVRVAIIGAPPQSIMKGFITVLLLLSLSGVHSQFESLGDKFGIIGLHICEKGFQESHPGKLYKEICPRLQQAIEETFSETGGEMKPLFGSQTESESDIEKRALSTKWKPSMERMLEDATKRIAKDPSKGTSVEELKKLINRKFFEWFTAILQNKQPKVVPESTSHSYKVKKLFPPGAFDEIERKQRMQGQYF</sequence>
<protein>
    <submittedName>
        <fullName evidence="1">Uncharacterized protein</fullName>
    </submittedName>
</protein>
<evidence type="ECO:0000313" key="1">
    <source>
        <dbReference type="EMBL" id="PRP87689.1"/>
    </source>
</evidence>
<dbReference type="InParanoid" id="A0A2P6NUP4"/>
<dbReference type="Proteomes" id="UP000241769">
    <property type="component" value="Unassembled WGS sequence"/>
</dbReference>
<comment type="caution">
    <text evidence="1">The sequence shown here is derived from an EMBL/GenBank/DDBJ whole genome shotgun (WGS) entry which is preliminary data.</text>
</comment>
<proteinExistence type="predicted"/>
<organism evidence="1 2">
    <name type="scientific">Planoprotostelium fungivorum</name>
    <dbReference type="NCBI Taxonomy" id="1890364"/>
    <lineage>
        <taxon>Eukaryota</taxon>
        <taxon>Amoebozoa</taxon>
        <taxon>Evosea</taxon>
        <taxon>Variosea</taxon>
        <taxon>Cavosteliida</taxon>
        <taxon>Cavosteliaceae</taxon>
        <taxon>Planoprotostelium</taxon>
    </lineage>
</organism>
<evidence type="ECO:0000313" key="2">
    <source>
        <dbReference type="Proteomes" id="UP000241769"/>
    </source>
</evidence>